<evidence type="ECO:0000313" key="2">
    <source>
        <dbReference type="EMBL" id="SDZ96493.1"/>
    </source>
</evidence>
<dbReference type="AlphaFoldDB" id="A0A1H3XB17"/>
<accession>A0A1H3XB17</accession>
<name>A0A1H3XB17_XYLRU</name>
<evidence type="ECO:0000313" key="3">
    <source>
        <dbReference type="Proteomes" id="UP000182257"/>
    </source>
</evidence>
<dbReference type="Gene3D" id="3.30.2190.10">
    <property type="entry name" value="PG1857-like"/>
    <property type="match status" value="1"/>
</dbReference>
<dbReference type="OrthoDB" id="8138867at2"/>
<reference evidence="2 3" key="1">
    <citation type="submission" date="2016-10" db="EMBL/GenBank/DDBJ databases">
        <authorList>
            <person name="de Groot N.N."/>
        </authorList>
    </citation>
    <scope>NUCLEOTIDE SEQUENCE [LARGE SCALE GENOMIC DNA]</scope>
    <source>
        <strain evidence="2 3">D31d</strain>
    </source>
</reference>
<dbReference type="EMBL" id="FNRF01000001">
    <property type="protein sequence ID" value="SDZ96493.1"/>
    <property type="molecule type" value="Genomic_DNA"/>
</dbReference>
<gene>
    <name evidence="2" type="ORF">SAMN05216462_0138</name>
</gene>
<organism evidence="2 3">
    <name type="scientific">Xylanibacter ruminicola</name>
    <name type="common">Prevotella ruminicola</name>
    <dbReference type="NCBI Taxonomy" id="839"/>
    <lineage>
        <taxon>Bacteria</taxon>
        <taxon>Pseudomonadati</taxon>
        <taxon>Bacteroidota</taxon>
        <taxon>Bacteroidia</taxon>
        <taxon>Bacteroidales</taxon>
        <taxon>Prevotellaceae</taxon>
        <taxon>Xylanibacter</taxon>
    </lineage>
</organism>
<dbReference type="InterPro" id="IPR036780">
    <property type="entry name" value="PG1857-like_sf"/>
</dbReference>
<sequence>MRTERNIPTELKVLMNHIYELNKGVHQMVLFTCNKKYGNQAVERLESQGIPYVLQPAGQKNLNVYFGRRECLDAIRLIVTRPLNQLTPEEDFILGAMLGYDICAQCERYCKRKGQCDGNCKCKN</sequence>
<evidence type="ECO:0000259" key="1">
    <source>
        <dbReference type="Pfam" id="PF09633"/>
    </source>
</evidence>
<dbReference type="InterPro" id="IPR018594">
    <property type="entry name" value="DUF2023"/>
</dbReference>
<protein>
    <recommendedName>
        <fullName evidence="1">DUF2023 domain-containing protein</fullName>
    </recommendedName>
</protein>
<dbReference type="Proteomes" id="UP000182257">
    <property type="component" value="Unassembled WGS sequence"/>
</dbReference>
<feature type="domain" description="DUF2023" evidence="1">
    <location>
        <begin position="12"/>
        <end position="112"/>
    </location>
</feature>
<dbReference type="RefSeq" id="WP_074759803.1">
    <property type="nucleotide sequence ID" value="NZ_FNRF01000001.1"/>
</dbReference>
<dbReference type="SUPFAM" id="SSF160448">
    <property type="entry name" value="PG1857-like"/>
    <property type="match status" value="1"/>
</dbReference>
<dbReference type="Pfam" id="PF09633">
    <property type="entry name" value="DUF2023"/>
    <property type="match status" value="1"/>
</dbReference>
<proteinExistence type="predicted"/>